<dbReference type="Proteomes" id="UP000236721">
    <property type="component" value="Unassembled WGS sequence"/>
</dbReference>
<evidence type="ECO:0000256" key="4">
    <source>
        <dbReference type="ARBA" id="ARBA00023136"/>
    </source>
</evidence>
<organism evidence="6 7">
    <name type="scientific">Vibrio hangzhouensis</name>
    <dbReference type="NCBI Taxonomy" id="462991"/>
    <lineage>
        <taxon>Bacteria</taxon>
        <taxon>Pseudomonadati</taxon>
        <taxon>Pseudomonadota</taxon>
        <taxon>Gammaproteobacteria</taxon>
        <taxon>Vibrionales</taxon>
        <taxon>Vibrionaceae</taxon>
        <taxon>Vibrio</taxon>
    </lineage>
</organism>
<accession>A0A1H5VUD5</accession>
<dbReference type="EMBL" id="FNVG01000005">
    <property type="protein sequence ID" value="SEF90844.1"/>
    <property type="molecule type" value="Genomic_DNA"/>
</dbReference>
<dbReference type="InterPro" id="IPR012451">
    <property type="entry name" value="DUF1656"/>
</dbReference>
<feature type="transmembrane region" description="Helical" evidence="5">
    <location>
        <begin position="12"/>
        <end position="34"/>
    </location>
</feature>
<proteinExistence type="predicted"/>
<keyword evidence="2 5" id="KW-0812">Transmembrane</keyword>
<gene>
    <name evidence="6" type="ORF">SAMN04488244_1058</name>
</gene>
<dbReference type="OrthoDB" id="5461070at2"/>
<keyword evidence="7" id="KW-1185">Reference proteome</keyword>
<feature type="transmembrane region" description="Helical" evidence="5">
    <location>
        <begin position="41"/>
        <end position="65"/>
    </location>
</feature>
<protein>
    <recommendedName>
        <fullName evidence="8">DUF1656 domain-containing protein</fullName>
    </recommendedName>
</protein>
<keyword evidence="1" id="KW-1003">Cell membrane</keyword>
<dbReference type="Pfam" id="PF07869">
    <property type="entry name" value="DUF1656"/>
    <property type="match status" value="1"/>
</dbReference>
<dbReference type="RefSeq" id="WP_103879525.1">
    <property type="nucleotide sequence ID" value="NZ_FNVG01000005.1"/>
</dbReference>
<evidence type="ECO:0000256" key="1">
    <source>
        <dbReference type="ARBA" id="ARBA00022475"/>
    </source>
</evidence>
<evidence type="ECO:0000256" key="5">
    <source>
        <dbReference type="SAM" id="Phobius"/>
    </source>
</evidence>
<evidence type="ECO:0000256" key="2">
    <source>
        <dbReference type="ARBA" id="ARBA00022692"/>
    </source>
</evidence>
<evidence type="ECO:0000256" key="3">
    <source>
        <dbReference type="ARBA" id="ARBA00022989"/>
    </source>
</evidence>
<reference evidence="7" key="1">
    <citation type="submission" date="2016-10" db="EMBL/GenBank/DDBJ databases">
        <authorList>
            <person name="Varghese N."/>
            <person name="Submissions S."/>
        </authorList>
    </citation>
    <scope>NUCLEOTIDE SEQUENCE [LARGE SCALE GENOMIC DNA]</scope>
    <source>
        <strain evidence="7">CGMCC 1.7062</strain>
    </source>
</reference>
<dbReference type="AlphaFoldDB" id="A0A1H5VUD5"/>
<name>A0A1H5VUD5_9VIBR</name>
<evidence type="ECO:0008006" key="8">
    <source>
        <dbReference type="Google" id="ProtNLM"/>
    </source>
</evidence>
<keyword evidence="3 5" id="KW-1133">Transmembrane helix</keyword>
<evidence type="ECO:0000313" key="6">
    <source>
        <dbReference type="EMBL" id="SEF90844.1"/>
    </source>
</evidence>
<keyword evidence="4 5" id="KW-0472">Membrane</keyword>
<evidence type="ECO:0000313" key="7">
    <source>
        <dbReference type="Proteomes" id="UP000236721"/>
    </source>
</evidence>
<sequence>MPHELAWGDVYFSPLILVLVLALIATWLTVVIFNKVRVSRFIAFPSLTFLAILVLYVVAIDHLYLKF</sequence>